<dbReference type="InterPro" id="IPR045807">
    <property type="entry name" value="BAMBI_N"/>
</dbReference>
<feature type="region of interest" description="Disordered" evidence="1">
    <location>
        <begin position="22"/>
        <end position="43"/>
    </location>
</feature>
<dbReference type="EMBL" id="CAJPEV010001560">
    <property type="protein sequence ID" value="CAG0893285.1"/>
    <property type="molecule type" value="Genomic_DNA"/>
</dbReference>
<evidence type="ECO:0000256" key="3">
    <source>
        <dbReference type="SAM" id="SignalP"/>
    </source>
</evidence>
<name>A0A7R9A7S8_9CRUS</name>
<evidence type="ECO:0000256" key="1">
    <source>
        <dbReference type="SAM" id="MobiDB-lite"/>
    </source>
</evidence>
<feature type="signal peptide" evidence="3">
    <location>
        <begin position="1"/>
        <end position="19"/>
    </location>
</feature>
<dbReference type="SUPFAM" id="SSF57302">
    <property type="entry name" value="Snake toxin-like"/>
    <property type="match status" value="1"/>
</dbReference>
<evidence type="ECO:0000256" key="2">
    <source>
        <dbReference type="SAM" id="Phobius"/>
    </source>
</evidence>
<dbReference type="AlphaFoldDB" id="A0A7R9A7S8"/>
<proteinExistence type="predicted"/>
<evidence type="ECO:0000259" key="4">
    <source>
        <dbReference type="Pfam" id="PF06211"/>
    </source>
</evidence>
<evidence type="ECO:0000259" key="5">
    <source>
        <dbReference type="Pfam" id="PF19337"/>
    </source>
</evidence>
<dbReference type="InterPro" id="IPR045860">
    <property type="entry name" value="Snake_toxin-like_sf"/>
</dbReference>
<dbReference type="EMBL" id="LR901077">
    <property type="protein sequence ID" value="CAD7247736.1"/>
    <property type="molecule type" value="Genomic_DNA"/>
</dbReference>
<accession>A0A7R9A7S8</accession>
<feature type="chain" id="PRO_5036209719" description="BMP and activin membrane-bound inhibitor homolog" evidence="3">
    <location>
        <begin position="20"/>
        <end position="330"/>
    </location>
</feature>
<keyword evidence="2" id="KW-1133">Transmembrane helix</keyword>
<organism evidence="6">
    <name type="scientific">Darwinula stevensoni</name>
    <dbReference type="NCBI Taxonomy" id="69355"/>
    <lineage>
        <taxon>Eukaryota</taxon>
        <taxon>Metazoa</taxon>
        <taxon>Ecdysozoa</taxon>
        <taxon>Arthropoda</taxon>
        <taxon>Crustacea</taxon>
        <taxon>Oligostraca</taxon>
        <taxon>Ostracoda</taxon>
        <taxon>Podocopa</taxon>
        <taxon>Podocopida</taxon>
        <taxon>Darwinulocopina</taxon>
        <taxon>Darwinuloidea</taxon>
        <taxon>Darwinulidae</taxon>
        <taxon>Darwinula</taxon>
    </lineage>
</organism>
<feature type="transmembrane region" description="Helical" evidence="2">
    <location>
        <begin position="199"/>
        <end position="224"/>
    </location>
</feature>
<feature type="domain" description="BMP and activin membrane-bound inhibitor N-terminal" evidence="4">
    <location>
        <begin position="71"/>
        <end position="164"/>
    </location>
</feature>
<gene>
    <name evidence="6" type="ORF">DSTB1V02_LOCUS7561</name>
</gene>
<evidence type="ECO:0000313" key="6">
    <source>
        <dbReference type="EMBL" id="CAD7247736.1"/>
    </source>
</evidence>
<dbReference type="Gene3D" id="2.10.60.10">
    <property type="entry name" value="CD59"/>
    <property type="match status" value="1"/>
</dbReference>
<dbReference type="Pfam" id="PF06211">
    <property type="entry name" value="BAMBI"/>
    <property type="match status" value="1"/>
</dbReference>
<feature type="domain" description="BMP and activin membrane-bound inhibitor C-terminal" evidence="5">
    <location>
        <begin position="191"/>
        <end position="278"/>
    </location>
</feature>
<evidence type="ECO:0000313" key="7">
    <source>
        <dbReference type="Proteomes" id="UP000677054"/>
    </source>
</evidence>
<dbReference type="CDD" id="cd23576">
    <property type="entry name" value="TFP_LU_ECD_BAMBI"/>
    <property type="match status" value="1"/>
</dbReference>
<keyword evidence="7" id="KW-1185">Reference proteome</keyword>
<protein>
    <recommendedName>
        <fullName evidence="8">BMP and activin membrane-bound inhibitor homolog</fullName>
    </recommendedName>
</protein>
<dbReference type="Pfam" id="PF19337">
    <property type="entry name" value="BAMBI_C"/>
    <property type="match status" value="1"/>
</dbReference>
<evidence type="ECO:0008006" key="8">
    <source>
        <dbReference type="Google" id="ProtNLM"/>
    </source>
</evidence>
<keyword evidence="2" id="KW-0812">Transmembrane</keyword>
<dbReference type="OrthoDB" id="5914644at2759"/>
<keyword evidence="3" id="KW-0732">Signal</keyword>
<dbReference type="Proteomes" id="UP000677054">
    <property type="component" value="Unassembled WGS sequence"/>
</dbReference>
<keyword evidence="2" id="KW-0472">Membrane</keyword>
<dbReference type="InterPro" id="IPR045806">
    <property type="entry name" value="BAMBI_C"/>
</dbReference>
<sequence length="330" mass="37202">MRAWILVFVWLRLFHGIHGSVSTSTVKPEGEEPAASSNDVLHKRDHQHHKHHVSKLRQIFYSRASVSGCSALLRVHLILMARMFSFAEIRCFCNLPQCASSYMCKSPLGHCFTEVIDVEKPEKTRHGCVEMLEEAEMEPCLLAGDKDDPNLLVKCCREDLCNYVHMDMVLQMKTKPEQGPDAIKPATTTPSDAALQQDLWFKAATIAVPIAGGFILIILVLLAVRMLRKDSKRQRNNVDLERRAYPYPSPYYHQQELLLGDEHVKEPCFYHHHHCHHCCPGESVKNPKVAGVNLQEGNNPYLNDNMGMGSVIRWSGHSSQPPPPSPPASV</sequence>
<reference evidence="6" key="1">
    <citation type="submission" date="2020-11" db="EMBL/GenBank/DDBJ databases">
        <authorList>
            <person name="Tran Van P."/>
        </authorList>
    </citation>
    <scope>NUCLEOTIDE SEQUENCE</scope>
</reference>